<dbReference type="Pfam" id="PF01204">
    <property type="entry name" value="Trehalase"/>
    <property type="match status" value="1"/>
</dbReference>
<evidence type="ECO:0000259" key="6">
    <source>
        <dbReference type="Pfam" id="PF07492"/>
    </source>
</evidence>
<evidence type="ECO:0000313" key="7">
    <source>
        <dbReference type="EMBL" id="KAF2398202.1"/>
    </source>
</evidence>
<dbReference type="Proteomes" id="UP000799640">
    <property type="component" value="Unassembled WGS sequence"/>
</dbReference>
<dbReference type="AlphaFoldDB" id="A0A6G1HQD2"/>
<dbReference type="GO" id="GO:0005993">
    <property type="term" value="P:trehalose catabolic process"/>
    <property type="evidence" value="ECO:0007669"/>
    <property type="project" value="InterPro"/>
</dbReference>
<dbReference type="OrthoDB" id="3542292at2759"/>
<dbReference type="InterPro" id="IPR011120">
    <property type="entry name" value="Trehalase_Ca-bd"/>
</dbReference>
<name>A0A6G1HQD2_9PEZI</name>
<dbReference type="PANTHER" id="PTHR23403">
    <property type="entry name" value="TREHALASE"/>
    <property type="match status" value="1"/>
</dbReference>
<feature type="domain" description="Neutral trehalase Ca2+ binding" evidence="6">
    <location>
        <begin position="28"/>
        <end position="56"/>
    </location>
</feature>
<dbReference type="InterPro" id="IPR018232">
    <property type="entry name" value="Glyco_hydro_37_CS"/>
</dbReference>
<organism evidence="7 8">
    <name type="scientific">Trichodelitschia bisporula</name>
    <dbReference type="NCBI Taxonomy" id="703511"/>
    <lineage>
        <taxon>Eukaryota</taxon>
        <taxon>Fungi</taxon>
        <taxon>Dikarya</taxon>
        <taxon>Ascomycota</taxon>
        <taxon>Pezizomycotina</taxon>
        <taxon>Dothideomycetes</taxon>
        <taxon>Dothideomycetes incertae sedis</taxon>
        <taxon>Phaeotrichales</taxon>
        <taxon>Phaeotrichaceae</taxon>
        <taxon>Trichodelitschia</taxon>
    </lineage>
</organism>
<evidence type="ECO:0000313" key="8">
    <source>
        <dbReference type="Proteomes" id="UP000799640"/>
    </source>
</evidence>
<dbReference type="GO" id="GO:0004555">
    <property type="term" value="F:alpha,alpha-trehalase activity"/>
    <property type="evidence" value="ECO:0007669"/>
    <property type="project" value="UniProtKB-EC"/>
</dbReference>
<protein>
    <recommendedName>
        <fullName evidence="5">Trehalase</fullName>
        <ecNumber evidence="5">3.2.1.28</ecNumber>
    </recommendedName>
    <alternativeName>
        <fullName evidence="5">Alpha-trehalose glucohydrolase</fullName>
    </alternativeName>
</protein>
<dbReference type="InterPro" id="IPR008928">
    <property type="entry name" value="6-hairpin_glycosidase_sf"/>
</dbReference>
<gene>
    <name evidence="7" type="ORF">EJ06DRAFT_514094</name>
</gene>
<dbReference type="PROSITE" id="PS00927">
    <property type="entry name" value="TREHALASE_1"/>
    <property type="match status" value="1"/>
</dbReference>
<dbReference type="InterPro" id="IPR001661">
    <property type="entry name" value="Glyco_hydro_37"/>
</dbReference>
<evidence type="ECO:0000256" key="4">
    <source>
        <dbReference type="ARBA" id="ARBA00023295"/>
    </source>
</evidence>
<dbReference type="GO" id="GO:0005737">
    <property type="term" value="C:cytoplasm"/>
    <property type="evidence" value="ECO:0007669"/>
    <property type="project" value="InterPro"/>
</dbReference>
<dbReference type="PRINTS" id="PR00744">
    <property type="entry name" value="GLHYDRLASE37"/>
</dbReference>
<reference evidence="7" key="1">
    <citation type="journal article" date="2020" name="Stud. Mycol.">
        <title>101 Dothideomycetes genomes: a test case for predicting lifestyles and emergence of pathogens.</title>
        <authorList>
            <person name="Haridas S."/>
            <person name="Albert R."/>
            <person name="Binder M."/>
            <person name="Bloem J."/>
            <person name="Labutti K."/>
            <person name="Salamov A."/>
            <person name="Andreopoulos B."/>
            <person name="Baker S."/>
            <person name="Barry K."/>
            <person name="Bills G."/>
            <person name="Bluhm B."/>
            <person name="Cannon C."/>
            <person name="Castanera R."/>
            <person name="Culley D."/>
            <person name="Daum C."/>
            <person name="Ezra D."/>
            <person name="Gonzalez J."/>
            <person name="Henrissat B."/>
            <person name="Kuo A."/>
            <person name="Liang C."/>
            <person name="Lipzen A."/>
            <person name="Lutzoni F."/>
            <person name="Magnuson J."/>
            <person name="Mondo S."/>
            <person name="Nolan M."/>
            <person name="Ohm R."/>
            <person name="Pangilinan J."/>
            <person name="Park H.-J."/>
            <person name="Ramirez L."/>
            <person name="Alfaro M."/>
            <person name="Sun H."/>
            <person name="Tritt A."/>
            <person name="Yoshinaga Y."/>
            <person name="Zwiers L.-H."/>
            <person name="Turgeon B."/>
            <person name="Goodwin S."/>
            <person name="Spatafora J."/>
            <person name="Crous P."/>
            <person name="Grigoriev I."/>
        </authorList>
    </citation>
    <scope>NUCLEOTIDE SEQUENCE</scope>
    <source>
        <strain evidence="7">CBS 262.69</strain>
    </source>
</reference>
<keyword evidence="3 5" id="KW-0378">Hydrolase</keyword>
<evidence type="ECO:0000256" key="3">
    <source>
        <dbReference type="ARBA" id="ARBA00022801"/>
    </source>
</evidence>
<dbReference type="Pfam" id="PF07492">
    <property type="entry name" value="Trehalase_Ca-bi"/>
    <property type="match status" value="1"/>
</dbReference>
<evidence type="ECO:0000256" key="1">
    <source>
        <dbReference type="ARBA" id="ARBA00001576"/>
    </source>
</evidence>
<dbReference type="EMBL" id="ML996701">
    <property type="protein sequence ID" value="KAF2398202.1"/>
    <property type="molecule type" value="Genomic_DNA"/>
</dbReference>
<accession>A0A6G1HQD2</accession>
<comment type="catalytic activity">
    <reaction evidence="1 5">
        <text>alpha,alpha-trehalose + H2O = alpha-D-glucose + beta-D-glucose</text>
        <dbReference type="Rhea" id="RHEA:32675"/>
        <dbReference type="ChEBI" id="CHEBI:15377"/>
        <dbReference type="ChEBI" id="CHEBI:15903"/>
        <dbReference type="ChEBI" id="CHEBI:16551"/>
        <dbReference type="ChEBI" id="CHEBI:17925"/>
        <dbReference type="EC" id="3.2.1.28"/>
    </reaction>
</comment>
<dbReference type="Gene3D" id="1.50.10.10">
    <property type="match status" value="1"/>
</dbReference>
<dbReference type="EC" id="3.2.1.28" evidence="5"/>
<evidence type="ECO:0000256" key="2">
    <source>
        <dbReference type="ARBA" id="ARBA00005615"/>
    </source>
</evidence>
<sequence length="675" mass="77290">MHAGILRGADDIPHKATNFIVEVQSTQEALLDREDTDHNHQITIDDTGPKVLVLRTVKSKGFRTAEIRGAYALSNVLGALTFAQEDKEKYAILRWSSLHEGPVTRLARLIKDVFWENLTRRLDASMIAAAATDAKDWTENPQPRIYVPRGAPEQFEYYTRVAKEKPEINLDVQLIPSNVTEEVYKKMLEKPGLLALEMEEFVNPVTGEKDLRGLPFIVPGGRFNELYNWDSYFNAIGLLANGYVHLVQSIVRNFIFEIQHYGFVPNANRSYYLLRSQPPFLTSLALKVYRRIRHEPDSKEFLRNATLAAIKEYNQVWTAEPRYDPKTGLSRYRPQGVGIPPECEKGAFSGLLEPYCKKHNMTEDEFTEAYNSGAVKEPVLDEYFLHDRAVRESGHDVSLRFEGVCADLACIDLNCLLYRYETDIAEIIRTEFDDKLQVPAEFCAIGDIPDRIETSAFWDRKARLRKERIDKYLWDAEKGMYFDYNTKTGKKHTVESATCFWTLWCGVASPRQAAQLVSSALPKFEKPGGLVGTTEESIPNRGKNLKCHDGHQWDYPFGWSPHQILAWDGLRRYGYYQDAERVCYRWLYSIIKVFVDFNGAVVEKYDVTNLRAPHIVKAEYGNQGLDFKGYAKEGFGWTNASFLHGLSIVSIRMRRALEVCATYEAYSESIGAEKF</sequence>
<dbReference type="SUPFAM" id="SSF48208">
    <property type="entry name" value="Six-hairpin glycosidases"/>
    <property type="match status" value="1"/>
</dbReference>
<dbReference type="PANTHER" id="PTHR23403:SF6">
    <property type="entry name" value="CYTOSOLIC NEUTRAL TREHALASE-RELATED"/>
    <property type="match status" value="1"/>
</dbReference>
<keyword evidence="8" id="KW-1185">Reference proteome</keyword>
<proteinExistence type="inferred from homology"/>
<keyword evidence="4 5" id="KW-0326">Glycosidase</keyword>
<dbReference type="InterPro" id="IPR012341">
    <property type="entry name" value="6hp_glycosidase-like_sf"/>
</dbReference>
<dbReference type="PROSITE" id="PS00928">
    <property type="entry name" value="TREHALASE_2"/>
    <property type="match status" value="1"/>
</dbReference>
<evidence type="ECO:0000256" key="5">
    <source>
        <dbReference type="RuleBase" id="RU361180"/>
    </source>
</evidence>
<comment type="similarity">
    <text evidence="2 5">Belongs to the glycosyl hydrolase 37 family.</text>
</comment>
<dbReference type="GO" id="GO:0005509">
    <property type="term" value="F:calcium ion binding"/>
    <property type="evidence" value="ECO:0007669"/>
    <property type="project" value="InterPro"/>
</dbReference>